<dbReference type="Proteomes" id="UP000776276">
    <property type="component" value="Unassembled WGS sequence"/>
</dbReference>
<dbReference type="CDD" id="cd07106">
    <property type="entry name" value="ALDH_AldA-AAD23400"/>
    <property type="match status" value="1"/>
</dbReference>
<dbReference type="RefSeq" id="WP_216327708.1">
    <property type="nucleotide sequence ID" value="NZ_JAHKRT010000010.1"/>
</dbReference>
<name>A0ABS6BMP4_9SPHN</name>
<evidence type="ECO:0000256" key="1">
    <source>
        <dbReference type="PROSITE-ProRule" id="PRU10007"/>
    </source>
</evidence>
<reference evidence="4 5" key="1">
    <citation type="submission" date="2021-06" db="EMBL/GenBank/DDBJ databases">
        <title>Sphingomonas sp. XMGL2, whole genome shotgun sequencing project.</title>
        <authorList>
            <person name="Zhao G."/>
            <person name="Shen L."/>
        </authorList>
    </citation>
    <scope>NUCLEOTIDE SEQUENCE [LARGE SCALE GENOMIC DNA]</scope>
    <source>
        <strain evidence="4 5">XMGL2</strain>
    </source>
</reference>
<protein>
    <submittedName>
        <fullName evidence="4">Aldehyde dehydrogenase family protein</fullName>
    </submittedName>
</protein>
<evidence type="ECO:0000259" key="3">
    <source>
        <dbReference type="Pfam" id="PF00171"/>
    </source>
</evidence>
<comment type="similarity">
    <text evidence="2">Belongs to the aldehyde dehydrogenase family.</text>
</comment>
<sequence length="467" mass="48939">MDFGLLIDGALIPGAARLDVVNPATGKVFARAPRADSAQAERAIAAAGRAFPGWAGLGYAGRRRQLESLGSAIAARAAEFARLITEEQGKPLDQASGEVSAALSALRWFARQELGPRLLRDTAAERIVEDRYPLGVVAAITPWNYPLLLLMVKLAPALITGNTVIAKPAPTTPLTTLLLGEVAAKVLPPGVFQTLVDDNDLGPLLTGHPGIAHVSFTGSTATGKKVLASAADTLKRFTLELGGNDPAIILDDADIAAVAPRIFEGAMMNAGQVCLAVKRVYAPRPHVDALCAALARLAEAAVVGDGLEQGTTIGPIQNRAQYDRLVALIEETRAQGNIVAGGVVPAGEGYFIPPTIVRDLPDDARLVREEQFGPVLPVLAYDDLDDAIARANASEYGLGATIWTGDVARGLAVAARIESGTVWVNRNLDLPFDVPFGGARQSGIGRQQGIEGLEDFTQARIINAALG</sequence>
<dbReference type="InterPro" id="IPR044086">
    <property type="entry name" value="LUC3-like"/>
</dbReference>
<proteinExistence type="inferred from homology"/>
<gene>
    <name evidence="4" type="ORF">KOF26_16500</name>
</gene>
<organism evidence="4 5">
    <name type="scientific">Sphingomonas quercus</name>
    <dbReference type="NCBI Taxonomy" id="2842451"/>
    <lineage>
        <taxon>Bacteria</taxon>
        <taxon>Pseudomonadati</taxon>
        <taxon>Pseudomonadota</taxon>
        <taxon>Alphaproteobacteria</taxon>
        <taxon>Sphingomonadales</taxon>
        <taxon>Sphingomonadaceae</taxon>
        <taxon>Sphingomonas</taxon>
    </lineage>
</organism>
<feature type="domain" description="Aldehyde dehydrogenase" evidence="3">
    <location>
        <begin position="17"/>
        <end position="461"/>
    </location>
</feature>
<feature type="active site" evidence="1">
    <location>
        <position position="240"/>
    </location>
</feature>
<dbReference type="InterPro" id="IPR015590">
    <property type="entry name" value="Aldehyde_DH_dom"/>
</dbReference>
<dbReference type="Pfam" id="PF00171">
    <property type="entry name" value="Aldedh"/>
    <property type="match status" value="1"/>
</dbReference>
<dbReference type="InterPro" id="IPR029510">
    <property type="entry name" value="Ald_DH_CS_GLU"/>
</dbReference>
<dbReference type="EMBL" id="JAHKRT010000010">
    <property type="protein sequence ID" value="MBU3079459.1"/>
    <property type="molecule type" value="Genomic_DNA"/>
</dbReference>
<comment type="caution">
    <text evidence="4">The sequence shown here is derived from an EMBL/GenBank/DDBJ whole genome shotgun (WGS) entry which is preliminary data.</text>
</comment>
<keyword evidence="2" id="KW-0560">Oxidoreductase</keyword>
<evidence type="ECO:0000256" key="2">
    <source>
        <dbReference type="RuleBase" id="RU003345"/>
    </source>
</evidence>
<evidence type="ECO:0000313" key="4">
    <source>
        <dbReference type="EMBL" id="MBU3079459.1"/>
    </source>
</evidence>
<keyword evidence="5" id="KW-1185">Reference proteome</keyword>
<dbReference type="PROSITE" id="PS00687">
    <property type="entry name" value="ALDEHYDE_DEHYDR_GLU"/>
    <property type="match status" value="1"/>
</dbReference>
<dbReference type="PANTHER" id="PTHR11699">
    <property type="entry name" value="ALDEHYDE DEHYDROGENASE-RELATED"/>
    <property type="match status" value="1"/>
</dbReference>
<accession>A0ABS6BMP4</accession>
<evidence type="ECO:0000313" key="5">
    <source>
        <dbReference type="Proteomes" id="UP000776276"/>
    </source>
</evidence>